<evidence type="ECO:0000256" key="1">
    <source>
        <dbReference type="SAM" id="MobiDB-lite"/>
    </source>
</evidence>
<dbReference type="OrthoDB" id="6130045at2759"/>
<organism evidence="2 3">
    <name type="scientific">Hyalella azteca</name>
    <name type="common">Amphipod</name>
    <dbReference type="NCBI Taxonomy" id="294128"/>
    <lineage>
        <taxon>Eukaryota</taxon>
        <taxon>Metazoa</taxon>
        <taxon>Ecdysozoa</taxon>
        <taxon>Arthropoda</taxon>
        <taxon>Crustacea</taxon>
        <taxon>Multicrustacea</taxon>
        <taxon>Malacostraca</taxon>
        <taxon>Eumalacostraca</taxon>
        <taxon>Peracarida</taxon>
        <taxon>Amphipoda</taxon>
        <taxon>Senticaudata</taxon>
        <taxon>Talitrida</taxon>
        <taxon>Talitroidea</taxon>
        <taxon>Hyalellidae</taxon>
        <taxon>Hyalella</taxon>
    </lineage>
</organism>
<reference evidence="3" key="1">
    <citation type="submission" date="2025-08" db="UniProtKB">
        <authorList>
            <consortium name="RefSeq"/>
        </authorList>
    </citation>
    <scope>IDENTIFICATION</scope>
    <source>
        <tissue evidence="3">Whole organism</tissue>
    </source>
</reference>
<dbReference type="RefSeq" id="XP_018013909.2">
    <property type="nucleotide sequence ID" value="XM_018158420.2"/>
</dbReference>
<evidence type="ECO:0000313" key="2">
    <source>
        <dbReference type="Proteomes" id="UP000694843"/>
    </source>
</evidence>
<dbReference type="KEGG" id="hazt:108670926"/>
<name>A0A8B7NJT5_HYAAZ</name>
<feature type="compositionally biased region" description="Gly residues" evidence="1">
    <location>
        <begin position="47"/>
        <end position="57"/>
    </location>
</feature>
<protein>
    <submittedName>
        <fullName evidence="3">Uncharacterized protein LOC108670926</fullName>
    </submittedName>
</protein>
<sequence>MSRAGLRVVLPANITRGPSPTPVLGETARHRLQVPGGGENNSAAGSTAGGGGGTWTGGGAEGDCAPCGLWGEEDSDLIRSCGLLSSALGLHKSFSESDISCANGDALRPWASEVNMSSMGGRVEGVFAPRLDAASRSCSTWVAVGDVASTSQLPSPQARPAALDATPVITAADFIRSVNKKVRQNYIRRRLVSTYRALQRFSQSSLLLRTDGASGVMVEAGGITLVVPGHSYQTPQDIFKIIKKEVELASPFAPTLPPAAAPSLATTSGAKGGSGGALTAQDIERDRGRQLSKYERNIMIFNWLQTLDETTYDMMA</sequence>
<accession>A0A8B7NJT5</accession>
<keyword evidence="2" id="KW-1185">Reference proteome</keyword>
<gene>
    <name evidence="3" type="primary">LOC108670926</name>
</gene>
<dbReference type="Proteomes" id="UP000694843">
    <property type="component" value="Unplaced"/>
</dbReference>
<dbReference type="AlphaFoldDB" id="A0A8B7NJT5"/>
<proteinExistence type="predicted"/>
<feature type="region of interest" description="Disordered" evidence="1">
    <location>
        <begin position="260"/>
        <end position="282"/>
    </location>
</feature>
<evidence type="ECO:0000313" key="3">
    <source>
        <dbReference type="RefSeq" id="XP_018013909.2"/>
    </source>
</evidence>
<dbReference type="GeneID" id="108670926"/>
<feature type="region of interest" description="Disordered" evidence="1">
    <location>
        <begin position="32"/>
        <end position="57"/>
    </location>
</feature>